<dbReference type="Pfam" id="PF10672">
    <property type="entry name" value="Methyltrans_SAM"/>
    <property type="match status" value="1"/>
</dbReference>
<dbReference type="EC" id="2.1.1.264" evidence="5"/>
<dbReference type="GO" id="GO:0008168">
    <property type="term" value="F:methyltransferase activity"/>
    <property type="evidence" value="ECO:0007669"/>
    <property type="project" value="UniProtKB-KW"/>
</dbReference>
<proteinExistence type="predicted"/>
<dbReference type="PANTHER" id="PTHR43042">
    <property type="entry name" value="SAM-DEPENDENT METHYLTRANSFERASE"/>
    <property type="match status" value="1"/>
</dbReference>
<dbReference type="PANTHER" id="PTHR43042:SF2">
    <property type="entry name" value="SAM-DEPENDENT METHYLTRANSFERASE"/>
    <property type="match status" value="1"/>
</dbReference>
<keyword evidence="3" id="KW-0949">S-adenosyl-L-methionine</keyword>
<evidence type="ECO:0000256" key="3">
    <source>
        <dbReference type="ARBA" id="ARBA00022691"/>
    </source>
</evidence>
<dbReference type="GO" id="GO:0032259">
    <property type="term" value="P:methylation"/>
    <property type="evidence" value="ECO:0007669"/>
    <property type="project" value="UniProtKB-KW"/>
</dbReference>
<gene>
    <name evidence="5" type="primary">rlmL_26</name>
    <name evidence="5" type="ORF">SDC9_114570</name>
</gene>
<dbReference type="InterPro" id="IPR019614">
    <property type="entry name" value="SAM-dep_methyl-trfase"/>
</dbReference>
<reference evidence="5" key="1">
    <citation type="submission" date="2019-08" db="EMBL/GenBank/DDBJ databases">
        <authorList>
            <person name="Kucharzyk K."/>
            <person name="Murdoch R.W."/>
            <person name="Higgins S."/>
            <person name="Loffler F."/>
        </authorList>
    </citation>
    <scope>NUCLEOTIDE SEQUENCE</scope>
</reference>
<evidence type="ECO:0000259" key="4">
    <source>
        <dbReference type="Pfam" id="PF10672"/>
    </source>
</evidence>
<evidence type="ECO:0000313" key="5">
    <source>
        <dbReference type="EMBL" id="MPM67646.1"/>
    </source>
</evidence>
<dbReference type="Gene3D" id="3.40.50.150">
    <property type="entry name" value="Vaccinia Virus protein VP39"/>
    <property type="match status" value="1"/>
</dbReference>
<feature type="domain" description="S-adenosylmethionine-dependent methyltransferase" evidence="4">
    <location>
        <begin position="76"/>
        <end position="209"/>
    </location>
</feature>
<keyword evidence="2 5" id="KW-0808">Transferase</keyword>
<protein>
    <submittedName>
        <fullName evidence="5">Ribosomal RNA large subunit methyltransferase K/L</fullName>
        <ecNumber evidence="5">2.1.1.264</ecNumber>
    </submittedName>
</protein>
<dbReference type="EMBL" id="VSSQ01021807">
    <property type="protein sequence ID" value="MPM67646.1"/>
    <property type="molecule type" value="Genomic_DNA"/>
</dbReference>
<dbReference type="CDD" id="cd02440">
    <property type="entry name" value="AdoMet_MTases"/>
    <property type="match status" value="1"/>
</dbReference>
<sequence>MKPPKKRGFMFLADGWSDFRVLDAGNGMKLERWKDITLLRPDPQAVWPMAESSADAVYLRSETGGGHWEFTRHLPEQWKIQYRDLTFLVRPTGFKHTGLFPEQAVNWDWMRGELEQWKQKYNRAPRVLNLFAYTGGATVACAASGAEVVHVDAAKGMVAWAKNNAEASGLKDAFIRYIVDDCVKFVKREIRRGNRYDGVVMDPPSYGRGPTGELWKIEDDLYPIVADCAALLSDTPAFFLINSYTTGLAPSVLSNVLRVALPAGNAVSDEVGLPIERDRLTLPCGASGRWTPKG</sequence>
<name>A0A645BQJ0_9ZZZZ</name>
<organism evidence="5">
    <name type="scientific">bioreactor metagenome</name>
    <dbReference type="NCBI Taxonomy" id="1076179"/>
    <lineage>
        <taxon>unclassified sequences</taxon>
        <taxon>metagenomes</taxon>
        <taxon>ecological metagenomes</taxon>
    </lineage>
</organism>
<keyword evidence="1 5" id="KW-0489">Methyltransferase</keyword>
<dbReference type="InterPro" id="IPR013780">
    <property type="entry name" value="Glyco_hydro_b"/>
</dbReference>
<accession>A0A645BQJ0</accession>
<dbReference type="AlphaFoldDB" id="A0A645BQJ0"/>
<comment type="caution">
    <text evidence="5">The sequence shown here is derived from an EMBL/GenBank/DDBJ whole genome shotgun (WGS) entry which is preliminary data.</text>
</comment>
<evidence type="ECO:0000256" key="2">
    <source>
        <dbReference type="ARBA" id="ARBA00022679"/>
    </source>
</evidence>
<dbReference type="Gene3D" id="2.60.40.1180">
    <property type="entry name" value="Golgi alpha-mannosidase II"/>
    <property type="match status" value="1"/>
</dbReference>
<dbReference type="SUPFAM" id="SSF53335">
    <property type="entry name" value="S-adenosyl-L-methionine-dependent methyltransferases"/>
    <property type="match status" value="1"/>
</dbReference>
<dbReference type="InterPro" id="IPR029063">
    <property type="entry name" value="SAM-dependent_MTases_sf"/>
</dbReference>
<evidence type="ECO:0000256" key="1">
    <source>
        <dbReference type="ARBA" id="ARBA00022603"/>
    </source>
</evidence>